<dbReference type="EMBL" id="LUHQ01000004">
    <property type="protein sequence ID" value="OAO98460.1"/>
    <property type="molecule type" value="Genomic_DNA"/>
</dbReference>
<keyword evidence="2" id="KW-0732">Signal</keyword>
<organism evidence="3 4">
    <name type="scientific">Arabidopsis thaliana</name>
    <name type="common">Mouse-ear cress</name>
    <dbReference type="NCBI Taxonomy" id="3702"/>
    <lineage>
        <taxon>Eukaryota</taxon>
        <taxon>Viridiplantae</taxon>
        <taxon>Streptophyta</taxon>
        <taxon>Embryophyta</taxon>
        <taxon>Tracheophyta</taxon>
        <taxon>Spermatophyta</taxon>
        <taxon>Magnoliopsida</taxon>
        <taxon>eudicotyledons</taxon>
        <taxon>Gunneridae</taxon>
        <taxon>Pentapetalae</taxon>
        <taxon>rosids</taxon>
        <taxon>malvids</taxon>
        <taxon>Brassicales</taxon>
        <taxon>Brassicaceae</taxon>
        <taxon>Camelineae</taxon>
        <taxon>Arabidopsis</taxon>
    </lineage>
</organism>
<evidence type="ECO:0008006" key="5">
    <source>
        <dbReference type="Google" id="ProtNLM"/>
    </source>
</evidence>
<evidence type="ECO:0000256" key="2">
    <source>
        <dbReference type="SAM" id="SignalP"/>
    </source>
</evidence>
<feature type="signal peptide" evidence="2">
    <location>
        <begin position="1"/>
        <end position="19"/>
    </location>
</feature>
<accession>A0A178UY58</accession>
<feature type="region of interest" description="Disordered" evidence="1">
    <location>
        <begin position="114"/>
        <end position="153"/>
    </location>
</feature>
<dbReference type="PANTHER" id="PTHR36053:SF1">
    <property type="entry name" value="OS04G0680300 PROTEIN"/>
    <property type="match status" value="1"/>
</dbReference>
<gene>
    <name evidence="3" type="ordered locus">AXX17_At4g25180</name>
</gene>
<sequence>MLKLVKGLGLAVSVFLMKAFHSLISEFHSWAQKLAELMLGRVFCKKGCDADSDSWEDCVGDCSEICYKDPVLKDRPWTAVIDRSPGDAKYSEECFHACVAGCGYKFDVEAEIVNKVKPKRPPPPPPKPQPPPPPPRSQKPMQPPTEDVPATSA</sequence>
<reference evidence="4" key="1">
    <citation type="journal article" date="2016" name="Proc. Natl. Acad. Sci. U.S.A.">
        <title>Chromosome-level assembly of Arabidopsis thaliana Ler reveals the extent of translocation and inversion polymorphisms.</title>
        <authorList>
            <person name="Zapata L."/>
            <person name="Ding J."/>
            <person name="Willing E.M."/>
            <person name="Hartwig B."/>
            <person name="Bezdan D."/>
            <person name="Jiao W.B."/>
            <person name="Patel V."/>
            <person name="Velikkakam James G."/>
            <person name="Koornneef M."/>
            <person name="Ossowski S."/>
            <person name="Schneeberger K."/>
        </authorList>
    </citation>
    <scope>NUCLEOTIDE SEQUENCE [LARGE SCALE GENOMIC DNA]</scope>
    <source>
        <strain evidence="4">cv. Landsberg erecta</strain>
    </source>
</reference>
<comment type="caution">
    <text evidence="3">The sequence shown here is derived from an EMBL/GenBank/DDBJ whole genome shotgun (WGS) entry which is preliminary data.</text>
</comment>
<evidence type="ECO:0000256" key="1">
    <source>
        <dbReference type="SAM" id="MobiDB-lite"/>
    </source>
</evidence>
<feature type="chain" id="PRO_5008094436" description="Defensin-like protein" evidence="2">
    <location>
        <begin position="20"/>
        <end position="153"/>
    </location>
</feature>
<feature type="compositionally biased region" description="Pro residues" evidence="1">
    <location>
        <begin position="121"/>
        <end position="143"/>
    </location>
</feature>
<evidence type="ECO:0000313" key="4">
    <source>
        <dbReference type="Proteomes" id="UP000078284"/>
    </source>
</evidence>
<protein>
    <recommendedName>
        <fullName evidence="5">Defensin-like protein</fullName>
    </recommendedName>
</protein>
<dbReference type="ExpressionAtlas" id="A0A178UY58">
    <property type="expression patterns" value="baseline and differential"/>
</dbReference>
<evidence type="ECO:0000313" key="3">
    <source>
        <dbReference type="EMBL" id="OAO98460.1"/>
    </source>
</evidence>
<proteinExistence type="predicted"/>
<name>A0A178UY58_ARATH</name>
<dbReference type="AlphaFoldDB" id="A0A178UY58"/>
<dbReference type="PANTHER" id="PTHR36053">
    <property type="entry name" value="OSJNBB0017I01.18 PROTEIN"/>
    <property type="match status" value="1"/>
</dbReference>
<dbReference type="Proteomes" id="UP000078284">
    <property type="component" value="Chromosome 4"/>
</dbReference>